<evidence type="ECO:0000256" key="1">
    <source>
        <dbReference type="ARBA" id="ARBA00001962"/>
    </source>
</evidence>
<dbReference type="EMBL" id="CP012746">
    <property type="protein sequence ID" value="ALL65850.1"/>
    <property type="molecule type" value="Genomic_DNA"/>
</dbReference>
<dbReference type="Pfam" id="PF25137">
    <property type="entry name" value="ADH_Fe_C"/>
    <property type="match status" value="1"/>
</dbReference>
<gene>
    <name evidence="7" type="ORF">K788_0005638</name>
</gene>
<evidence type="ECO:0000256" key="2">
    <source>
        <dbReference type="ARBA" id="ARBA00007358"/>
    </source>
</evidence>
<dbReference type="Gene3D" id="3.40.50.1970">
    <property type="match status" value="1"/>
</dbReference>
<evidence type="ECO:0000256" key="3">
    <source>
        <dbReference type="ARBA" id="ARBA00023002"/>
    </source>
</evidence>
<dbReference type="InterPro" id="IPR056798">
    <property type="entry name" value="ADH_Fe_C"/>
</dbReference>
<dbReference type="InterPro" id="IPR001670">
    <property type="entry name" value="ADH_Fe/GldA"/>
</dbReference>
<organism evidence="7 8">
    <name type="scientific">Paraburkholderia caribensis MBA4</name>
    <dbReference type="NCBI Taxonomy" id="1323664"/>
    <lineage>
        <taxon>Bacteria</taxon>
        <taxon>Pseudomonadati</taxon>
        <taxon>Pseudomonadota</taxon>
        <taxon>Betaproteobacteria</taxon>
        <taxon>Burkholderiales</taxon>
        <taxon>Burkholderiaceae</taxon>
        <taxon>Paraburkholderia</taxon>
    </lineage>
</organism>
<dbReference type="SUPFAM" id="SSF56796">
    <property type="entry name" value="Dehydroquinate synthase-like"/>
    <property type="match status" value="1"/>
</dbReference>
<evidence type="ECO:0000313" key="7">
    <source>
        <dbReference type="EMBL" id="ALL65850.1"/>
    </source>
</evidence>
<dbReference type="KEGG" id="bcai:K788_0005638"/>
<dbReference type="PANTHER" id="PTHR11496:SF102">
    <property type="entry name" value="ALCOHOL DEHYDROGENASE 4"/>
    <property type="match status" value="1"/>
</dbReference>
<evidence type="ECO:0000259" key="6">
    <source>
        <dbReference type="Pfam" id="PF25137"/>
    </source>
</evidence>
<dbReference type="PROSITE" id="PS00913">
    <property type="entry name" value="ADH_IRON_1"/>
    <property type="match status" value="1"/>
</dbReference>
<dbReference type="GO" id="GO:0004022">
    <property type="term" value="F:alcohol dehydrogenase (NAD+) activity"/>
    <property type="evidence" value="ECO:0007669"/>
    <property type="project" value="TreeGrafter"/>
</dbReference>
<proteinExistence type="inferred from homology"/>
<dbReference type="Gene3D" id="1.20.1090.10">
    <property type="entry name" value="Dehydroquinate synthase-like - alpha domain"/>
    <property type="match status" value="1"/>
</dbReference>
<reference evidence="7 8" key="1">
    <citation type="journal article" date="2014" name="Genome Announc.">
        <title>Draft Genome Sequence of the Haloacid-Degrading Burkholderia caribensis Strain MBA4.</title>
        <authorList>
            <person name="Pan Y."/>
            <person name="Kong K.F."/>
            <person name="Tsang J.S."/>
        </authorList>
    </citation>
    <scope>NUCLEOTIDE SEQUENCE [LARGE SCALE GENOMIC DNA]</scope>
    <source>
        <strain evidence="7 8">MBA4</strain>
    </source>
</reference>
<dbReference type="AlphaFoldDB" id="A0A0P0RBM9"/>
<evidence type="ECO:0000259" key="5">
    <source>
        <dbReference type="Pfam" id="PF00465"/>
    </source>
</evidence>
<dbReference type="InterPro" id="IPR039697">
    <property type="entry name" value="Alcohol_dehydrogenase_Fe"/>
</dbReference>
<keyword evidence="4" id="KW-0520">NAD</keyword>
<dbReference type="GeneID" id="69969865"/>
<comment type="cofactor">
    <cofactor evidence="1">
        <name>Fe cation</name>
        <dbReference type="ChEBI" id="CHEBI:24875"/>
    </cofactor>
</comment>
<comment type="similarity">
    <text evidence="2">Belongs to the iron-containing alcohol dehydrogenase family.</text>
</comment>
<name>A0A0P0RBM9_9BURK</name>
<feature type="domain" description="Alcohol dehydrogenase iron-type/glycerol dehydrogenase GldA" evidence="5">
    <location>
        <begin position="8"/>
        <end position="176"/>
    </location>
</feature>
<dbReference type="FunFam" id="3.40.50.1970:FF:000003">
    <property type="entry name" value="Alcohol dehydrogenase, iron-containing"/>
    <property type="match status" value="1"/>
</dbReference>
<keyword evidence="3" id="KW-0560">Oxidoreductase</keyword>
<dbReference type="InterPro" id="IPR018211">
    <property type="entry name" value="ADH_Fe_CS"/>
</dbReference>
<dbReference type="CDD" id="cd14861">
    <property type="entry name" value="Fe-ADH-like"/>
    <property type="match status" value="1"/>
</dbReference>
<protein>
    <submittedName>
        <fullName evidence="7">4-hydroxybutyrate dehydrogenase</fullName>
    </submittedName>
</protein>
<evidence type="ECO:0000256" key="4">
    <source>
        <dbReference type="ARBA" id="ARBA00023027"/>
    </source>
</evidence>
<dbReference type="RefSeq" id="WP_035990284.1">
    <property type="nucleotide sequence ID" value="NZ_CP012746.1"/>
</dbReference>
<evidence type="ECO:0000313" key="8">
    <source>
        <dbReference type="Proteomes" id="UP000019146"/>
    </source>
</evidence>
<dbReference type="GO" id="GO:0046872">
    <property type="term" value="F:metal ion binding"/>
    <property type="evidence" value="ECO:0007669"/>
    <property type="project" value="InterPro"/>
</dbReference>
<dbReference type="Pfam" id="PF00465">
    <property type="entry name" value="Fe-ADH"/>
    <property type="match status" value="1"/>
</dbReference>
<dbReference type="Proteomes" id="UP000019146">
    <property type="component" value="Chromosome 1"/>
</dbReference>
<dbReference type="PANTHER" id="PTHR11496">
    <property type="entry name" value="ALCOHOL DEHYDROGENASE"/>
    <property type="match status" value="1"/>
</dbReference>
<sequence>MAYIYYLTHIHLGYDALAQLPAECERSGIRRPLVVTDKGVMAAGVAQQAIDALKLPGVPVFDDTPSNPTEAMVMAAAQRYREENCDGLVAIGGGSSIDLAKGVAIMATHSGTMTDYATIEGGSARITGKAAPLIAIPTTAGTGSEVARGAIVILNDGRKLGFHSWHLLPKAAICDPGLTLGLPPSLTAATGMDAIAHCIETFLAPSFNPPADGIALDGLERAWANIELATRDGQNRDARLHMMSASMQGAMAFQKGLGCVHSLSHPLGGVSVNGRTSLHHGTLNAVVLPAVLRFNESAPSVVENRRYARMRRVMNLPEHADLAAALHDMTARLGLPTGLKQMGVDDSAFDKVIKGALADHCHKTNPREATADDYRRMLIESM</sequence>
<feature type="domain" description="Fe-containing alcohol dehydrogenase-like C-terminal" evidence="6">
    <location>
        <begin position="187"/>
        <end position="378"/>
    </location>
</feature>
<accession>A0A0P0RBM9</accession>